<evidence type="ECO:0000313" key="1">
    <source>
        <dbReference type="EMBL" id="TRW17543.1"/>
    </source>
</evidence>
<dbReference type="Proteomes" id="UP000317894">
    <property type="component" value="Unassembled WGS sequence"/>
</dbReference>
<gene>
    <name evidence="1" type="ORF">FMM06_05155</name>
</gene>
<evidence type="ECO:0000313" key="2">
    <source>
        <dbReference type="Proteomes" id="UP000317894"/>
    </source>
</evidence>
<comment type="caution">
    <text evidence="1">The sequence shown here is derived from an EMBL/GenBank/DDBJ whole genome shotgun (WGS) entry which is preliminary data.</text>
</comment>
<sequence>MRVAAAGDHQLEQVGGVGVGAADHLGAAHRRGVAVEDLGDQLRETLRLDIDVRERDRPLGLPLVDAARLDRRDRVVRDVHGSPPVAAAPVDALGTALVQDNDMMVERRLTHRRRSAAPRLEVAAGQRDGRTRGGAVGRCPVAPQPRIERICDVPGGHRLFEFGLRMPIHYPGAAWA</sequence>
<proteinExistence type="predicted"/>
<reference evidence="1 2" key="1">
    <citation type="submission" date="2019-07" db="EMBL/GenBank/DDBJ databases">
        <title>Novel species isolated from glacier.</title>
        <authorList>
            <person name="Liu Q."/>
            <person name="Xin Y.-H."/>
        </authorList>
    </citation>
    <scope>NUCLEOTIDE SEQUENCE [LARGE SCALE GENOMIC DNA]</scope>
    <source>
        <strain evidence="1 2">LB1R16</strain>
    </source>
</reference>
<keyword evidence="2" id="KW-1185">Reference proteome</keyword>
<name>A0A552UH38_9SPHN</name>
<protein>
    <submittedName>
        <fullName evidence="1">Uncharacterized protein</fullName>
    </submittedName>
</protein>
<dbReference type="AlphaFoldDB" id="A0A552UH38"/>
<dbReference type="EMBL" id="VJWA01000001">
    <property type="protein sequence ID" value="TRW17543.1"/>
    <property type="molecule type" value="Genomic_DNA"/>
</dbReference>
<accession>A0A552UH38</accession>
<dbReference type="RefSeq" id="WP_143555088.1">
    <property type="nucleotide sequence ID" value="NZ_VJWA01000001.1"/>
</dbReference>
<organism evidence="1 2">
    <name type="scientific">Glacieibacterium frigidum</name>
    <dbReference type="NCBI Taxonomy" id="2593303"/>
    <lineage>
        <taxon>Bacteria</taxon>
        <taxon>Pseudomonadati</taxon>
        <taxon>Pseudomonadota</taxon>
        <taxon>Alphaproteobacteria</taxon>
        <taxon>Sphingomonadales</taxon>
        <taxon>Sphingosinicellaceae</taxon>
        <taxon>Glacieibacterium</taxon>
    </lineage>
</organism>